<feature type="signal peptide" evidence="1">
    <location>
        <begin position="1"/>
        <end position="18"/>
    </location>
</feature>
<comment type="caution">
    <text evidence="3">The sequence shown here is derived from an EMBL/GenBank/DDBJ whole genome shotgun (WGS) entry which is preliminary data.</text>
</comment>
<accession>A0A8K0X2D9</accession>
<dbReference type="Pfam" id="PF14856">
    <property type="entry name" value="Hce2"/>
    <property type="match status" value="1"/>
</dbReference>
<keyword evidence="1" id="KW-0732">Signal</keyword>
<evidence type="ECO:0000259" key="2">
    <source>
        <dbReference type="Pfam" id="PF14856"/>
    </source>
</evidence>
<dbReference type="InterPro" id="IPR029226">
    <property type="entry name" value="Ecp2-like"/>
</dbReference>
<feature type="chain" id="PRO_5035482660" description="Ecp2 effector protein-like domain-containing protein" evidence="1">
    <location>
        <begin position="19"/>
        <end position="255"/>
    </location>
</feature>
<feature type="domain" description="Ecp2 effector protein-like" evidence="2">
    <location>
        <begin position="115"/>
        <end position="221"/>
    </location>
</feature>
<dbReference type="AlphaFoldDB" id="A0A8K0X2D9"/>
<reference evidence="3" key="1">
    <citation type="journal article" date="2021" name="Nat. Commun.">
        <title>Genetic determinants of endophytism in the Arabidopsis root mycobiome.</title>
        <authorList>
            <person name="Mesny F."/>
            <person name="Miyauchi S."/>
            <person name="Thiergart T."/>
            <person name="Pickel B."/>
            <person name="Atanasova L."/>
            <person name="Karlsson M."/>
            <person name="Huettel B."/>
            <person name="Barry K.W."/>
            <person name="Haridas S."/>
            <person name="Chen C."/>
            <person name="Bauer D."/>
            <person name="Andreopoulos W."/>
            <person name="Pangilinan J."/>
            <person name="LaButti K."/>
            <person name="Riley R."/>
            <person name="Lipzen A."/>
            <person name="Clum A."/>
            <person name="Drula E."/>
            <person name="Henrissat B."/>
            <person name="Kohler A."/>
            <person name="Grigoriev I.V."/>
            <person name="Martin F.M."/>
            <person name="Hacquard S."/>
        </authorList>
    </citation>
    <scope>NUCLEOTIDE SEQUENCE</scope>
    <source>
        <strain evidence="3">MPI-CAGE-AT-0016</strain>
    </source>
</reference>
<name>A0A8K0X2D9_9PEZI</name>
<protein>
    <recommendedName>
        <fullName evidence="2">Ecp2 effector protein-like domain-containing protein</fullName>
    </recommendedName>
</protein>
<evidence type="ECO:0000256" key="1">
    <source>
        <dbReference type="SAM" id="SignalP"/>
    </source>
</evidence>
<dbReference type="Proteomes" id="UP000813385">
    <property type="component" value="Unassembled WGS sequence"/>
</dbReference>
<gene>
    <name evidence="3" type="ORF">B0T11DRAFT_297090</name>
</gene>
<sequence>MLSKYIFALLATVTAVAAVPAPADNEELHLLKRDVPLSERDLDLARRHDIDLDKMYAHSVFKRDDGDHVTIWIDNSFIPEEVDERDIDAAVKLAGVKKRQARPLRGLITGGCSDCCGDSTFNSRTDGNAPFTGGVERLINWGNSNRGSFQIRQLEDENFKDLIVAGTNSGANLRFRARRWRDIPAWIGTTDITDLTRDSRNKFQRNINGRWRFGANGYMFCRSVFNGQGDGGIVWPVPDATATTLWEIVRYDANV</sequence>
<evidence type="ECO:0000313" key="3">
    <source>
        <dbReference type="EMBL" id="KAH7361512.1"/>
    </source>
</evidence>
<dbReference type="OrthoDB" id="4806132at2759"/>
<dbReference type="EMBL" id="JAGPXD010000003">
    <property type="protein sequence ID" value="KAH7361512.1"/>
    <property type="molecule type" value="Genomic_DNA"/>
</dbReference>
<evidence type="ECO:0000313" key="4">
    <source>
        <dbReference type="Proteomes" id="UP000813385"/>
    </source>
</evidence>
<proteinExistence type="predicted"/>
<keyword evidence="4" id="KW-1185">Reference proteome</keyword>
<organism evidence="3 4">
    <name type="scientific">Plectosphaerella cucumerina</name>
    <dbReference type="NCBI Taxonomy" id="40658"/>
    <lineage>
        <taxon>Eukaryota</taxon>
        <taxon>Fungi</taxon>
        <taxon>Dikarya</taxon>
        <taxon>Ascomycota</taxon>
        <taxon>Pezizomycotina</taxon>
        <taxon>Sordariomycetes</taxon>
        <taxon>Hypocreomycetidae</taxon>
        <taxon>Glomerellales</taxon>
        <taxon>Plectosphaerellaceae</taxon>
        <taxon>Plectosphaerella</taxon>
    </lineage>
</organism>